<name>A0A8X6IDE8_NEPPI</name>
<sequence>MQHETPTPMYATYNQIYGPCDFYKGAYGHLTAKGSSRERGVPPRIEEAKNIQRYKTLLHDNKSEKDTEAEGSNPNAIDVTFQPLSSRTGKLGEGTQ</sequence>
<feature type="compositionally biased region" description="Basic and acidic residues" evidence="1">
    <location>
        <begin position="57"/>
        <end position="68"/>
    </location>
</feature>
<comment type="caution">
    <text evidence="2">The sequence shown here is derived from an EMBL/GenBank/DDBJ whole genome shotgun (WGS) entry which is preliminary data.</text>
</comment>
<gene>
    <name evidence="2" type="ORF">NPIL_161651</name>
</gene>
<evidence type="ECO:0000313" key="2">
    <source>
        <dbReference type="EMBL" id="GFS41386.1"/>
    </source>
</evidence>
<keyword evidence="3" id="KW-1185">Reference proteome</keyword>
<feature type="region of interest" description="Disordered" evidence="1">
    <location>
        <begin position="54"/>
        <end position="96"/>
    </location>
</feature>
<protein>
    <submittedName>
        <fullName evidence="2">Uncharacterized protein</fullName>
    </submittedName>
</protein>
<dbReference type="AlphaFoldDB" id="A0A8X6IDE8"/>
<proteinExistence type="predicted"/>
<evidence type="ECO:0000313" key="3">
    <source>
        <dbReference type="Proteomes" id="UP000887013"/>
    </source>
</evidence>
<accession>A0A8X6IDE8</accession>
<dbReference type="Proteomes" id="UP000887013">
    <property type="component" value="Unassembled WGS sequence"/>
</dbReference>
<evidence type="ECO:0000256" key="1">
    <source>
        <dbReference type="SAM" id="MobiDB-lite"/>
    </source>
</evidence>
<dbReference type="EMBL" id="BMAW01043836">
    <property type="protein sequence ID" value="GFS41386.1"/>
    <property type="molecule type" value="Genomic_DNA"/>
</dbReference>
<organism evidence="2 3">
    <name type="scientific">Nephila pilipes</name>
    <name type="common">Giant wood spider</name>
    <name type="synonym">Nephila maculata</name>
    <dbReference type="NCBI Taxonomy" id="299642"/>
    <lineage>
        <taxon>Eukaryota</taxon>
        <taxon>Metazoa</taxon>
        <taxon>Ecdysozoa</taxon>
        <taxon>Arthropoda</taxon>
        <taxon>Chelicerata</taxon>
        <taxon>Arachnida</taxon>
        <taxon>Araneae</taxon>
        <taxon>Araneomorphae</taxon>
        <taxon>Entelegynae</taxon>
        <taxon>Araneoidea</taxon>
        <taxon>Nephilidae</taxon>
        <taxon>Nephila</taxon>
    </lineage>
</organism>
<reference evidence="2" key="1">
    <citation type="submission" date="2020-08" db="EMBL/GenBank/DDBJ databases">
        <title>Multicomponent nature underlies the extraordinary mechanical properties of spider dragline silk.</title>
        <authorList>
            <person name="Kono N."/>
            <person name="Nakamura H."/>
            <person name="Mori M."/>
            <person name="Yoshida Y."/>
            <person name="Ohtoshi R."/>
            <person name="Malay A.D."/>
            <person name="Moran D.A.P."/>
            <person name="Tomita M."/>
            <person name="Numata K."/>
            <person name="Arakawa K."/>
        </authorList>
    </citation>
    <scope>NUCLEOTIDE SEQUENCE</scope>
</reference>